<dbReference type="GO" id="GO:0005737">
    <property type="term" value="C:cytoplasm"/>
    <property type="evidence" value="ECO:0007669"/>
    <property type="project" value="TreeGrafter"/>
</dbReference>
<dbReference type="EMBL" id="CP016761">
    <property type="protein sequence ID" value="ANX11844.1"/>
    <property type="molecule type" value="Genomic_DNA"/>
</dbReference>
<evidence type="ECO:0000313" key="2">
    <source>
        <dbReference type="EMBL" id="ANX11844.1"/>
    </source>
</evidence>
<accession>A0A1B1Z373</accession>
<dbReference type="PANTHER" id="PTHR43792">
    <property type="entry name" value="GNAT FAMILY, PUTATIVE (AFU_ORTHOLOGUE AFUA_3G00765)-RELATED-RELATED"/>
    <property type="match status" value="1"/>
</dbReference>
<dbReference type="PANTHER" id="PTHR43792:SF9">
    <property type="entry name" value="RIBOSOMAL-PROTEIN-ALANINE ACETYLTRANSFERASE"/>
    <property type="match status" value="1"/>
</dbReference>
<gene>
    <name evidence="2" type="ORF">ABE41_007470</name>
</gene>
<proteinExistence type="predicted"/>
<protein>
    <recommendedName>
        <fullName evidence="1">N-acetyltransferase domain-containing protein</fullName>
    </recommendedName>
</protein>
<dbReference type="InterPro" id="IPR000182">
    <property type="entry name" value="GNAT_dom"/>
</dbReference>
<dbReference type="InterPro" id="IPR051531">
    <property type="entry name" value="N-acetyltransferase"/>
</dbReference>
<dbReference type="Proteomes" id="UP000077412">
    <property type="component" value="Chromosome"/>
</dbReference>
<dbReference type="AlphaFoldDB" id="A0A1B1Z373"/>
<dbReference type="STRING" id="255247.ABE41_007470"/>
<dbReference type="PROSITE" id="PS51186">
    <property type="entry name" value="GNAT"/>
    <property type="match status" value="1"/>
</dbReference>
<dbReference type="OrthoDB" id="9811523at2"/>
<dbReference type="SUPFAM" id="SSF55729">
    <property type="entry name" value="Acyl-CoA N-acyltransferases (Nat)"/>
    <property type="match status" value="1"/>
</dbReference>
<evidence type="ECO:0000259" key="1">
    <source>
        <dbReference type="PROSITE" id="PS51186"/>
    </source>
</evidence>
<sequence>MNTYDNFPVIETERLKLRPVLQSDIAEIYSTFSDAEALQYYGMEPLKSEEDAFSLIEAFEKGFKSGSAIRWGIVLQGEGKLIGTCGFHNWSKSDKRTEVGYELNREYWHKGFMNEALRAIIHYGFNGMEFNRIAATIRPENSSSRALVEKLGFNQEALLKEYQKAEDKFYDMYVYSLLKRNANLY</sequence>
<dbReference type="Gene3D" id="3.40.630.30">
    <property type="match status" value="1"/>
</dbReference>
<keyword evidence="3" id="KW-1185">Reference proteome</keyword>
<organism evidence="2 3">
    <name type="scientific">Fictibacillus arsenicus</name>
    <dbReference type="NCBI Taxonomy" id="255247"/>
    <lineage>
        <taxon>Bacteria</taxon>
        <taxon>Bacillati</taxon>
        <taxon>Bacillota</taxon>
        <taxon>Bacilli</taxon>
        <taxon>Bacillales</taxon>
        <taxon>Fictibacillaceae</taxon>
        <taxon>Fictibacillus</taxon>
    </lineage>
</organism>
<name>A0A1B1Z373_9BACL</name>
<dbReference type="GO" id="GO:0008999">
    <property type="term" value="F:protein-N-terminal-alanine acetyltransferase activity"/>
    <property type="evidence" value="ECO:0007669"/>
    <property type="project" value="TreeGrafter"/>
</dbReference>
<dbReference type="KEGG" id="far:ABE41_007470"/>
<feature type="domain" description="N-acetyltransferase" evidence="1">
    <location>
        <begin position="15"/>
        <end position="180"/>
    </location>
</feature>
<dbReference type="Pfam" id="PF13302">
    <property type="entry name" value="Acetyltransf_3"/>
    <property type="match status" value="1"/>
</dbReference>
<reference evidence="2 3" key="1">
    <citation type="submission" date="2016-08" db="EMBL/GenBank/DDBJ databases">
        <title>Complete genome sequence of Fictibacillus arsenicus G25-54, a strain with toxicity to nematodes and a potential arsenic-resistance activity.</title>
        <authorList>
            <person name="Zheng Z."/>
        </authorList>
    </citation>
    <scope>NUCLEOTIDE SEQUENCE [LARGE SCALE GENOMIC DNA]</scope>
    <source>
        <strain evidence="2 3">G25-54</strain>
    </source>
</reference>
<evidence type="ECO:0000313" key="3">
    <source>
        <dbReference type="Proteomes" id="UP000077412"/>
    </source>
</evidence>
<dbReference type="RefSeq" id="WP_066288303.1">
    <property type="nucleotide sequence ID" value="NZ_CP016761.1"/>
</dbReference>
<dbReference type="InterPro" id="IPR016181">
    <property type="entry name" value="Acyl_CoA_acyltransferase"/>
</dbReference>